<evidence type="ECO:0000256" key="3">
    <source>
        <dbReference type="SAM" id="MobiDB-lite"/>
    </source>
</evidence>
<dbReference type="InterPro" id="IPR036188">
    <property type="entry name" value="FAD/NAD-bd_sf"/>
</dbReference>
<proteinExistence type="predicted"/>
<feature type="compositionally biased region" description="Gly residues" evidence="3">
    <location>
        <begin position="336"/>
        <end position="354"/>
    </location>
</feature>
<dbReference type="InterPro" id="IPR003953">
    <property type="entry name" value="FAD-dep_OxRdtase_2_FAD-bd"/>
</dbReference>
<accession>A0A0S4QDU9</accession>
<feature type="region of interest" description="Disordered" evidence="3">
    <location>
        <begin position="31"/>
        <end position="52"/>
    </location>
</feature>
<sequence length="450" mass="46052">MTDTVVTGAGLAGLTCAYLLAGQGRRVLVTGWRPGDPERASGTSQAPGETSPPARWLVLNELTIDLLREVWDGGSGLFDGAWPIRCRYVRWGGSSTDQPLEQPSLAVDGAQLAQRLGRRLAETHPDLVRLTAAGPAPSAAEWLIAAGHPSAGPAGGRPVHIGRRHMISAEVGLVAGESAAASHLVAAGPAWIFLAPVGQRRALVQAMVPGPVADPVPLLRRLLDGTELGRRLVAPPEAAVVVPAAPRLRQPPCGPGWIAVGGHAARFDPLSGSGTAQAVRTAVLAAAAIDAVDRGADERDVRAHVTDRVLTAFTEHVRTCLGLYTSALVSGDPVGGDPAGGGPVGGVPVGGGPGSERTSWGDGRAGLDPAAWQDEIDLTAAALRGFGPVAAPAPRFTLTGPLPGWRLVPHSSWPHREAKAAMSGPAVDLRGVQSAPSGGLTGPKGSWSAH</sequence>
<dbReference type="Proteomes" id="UP000198802">
    <property type="component" value="Unassembled WGS sequence"/>
</dbReference>
<feature type="region of interest" description="Disordered" evidence="3">
    <location>
        <begin position="422"/>
        <end position="450"/>
    </location>
</feature>
<keyword evidence="6" id="KW-1185">Reference proteome</keyword>
<name>A0A0S4QDU9_9ACTN</name>
<keyword evidence="1" id="KW-0285">Flavoprotein</keyword>
<reference evidence="6" key="1">
    <citation type="submission" date="2015-11" db="EMBL/GenBank/DDBJ databases">
        <authorList>
            <person name="Varghese N."/>
        </authorList>
    </citation>
    <scope>NUCLEOTIDE SEQUENCE [LARGE SCALE GENOMIC DNA]</scope>
    <source>
        <strain evidence="6">DSM 45899</strain>
    </source>
</reference>
<dbReference type="SUPFAM" id="SSF51905">
    <property type="entry name" value="FAD/NAD(P)-binding domain"/>
    <property type="match status" value="1"/>
</dbReference>
<gene>
    <name evidence="5" type="ORF">Ga0074812_101133</name>
</gene>
<protein>
    <submittedName>
        <fullName evidence="5">Dehydrogenase (Flavoprotein)</fullName>
    </submittedName>
</protein>
<dbReference type="Pfam" id="PF00890">
    <property type="entry name" value="FAD_binding_2"/>
    <property type="match status" value="1"/>
</dbReference>
<dbReference type="GO" id="GO:0016491">
    <property type="term" value="F:oxidoreductase activity"/>
    <property type="evidence" value="ECO:0007669"/>
    <property type="project" value="UniProtKB-KW"/>
</dbReference>
<feature type="domain" description="FAD-dependent oxidoreductase 2 FAD-binding" evidence="4">
    <location>
        <begin position="3"/>
        <end position="48"/>
    </location>
</feature>
<keyword evidence="2" id="KW-0560">Oxidoreductase</keyword>
<evidence type="ECO:0000313" key="6">
    <source>
        <dbReference type="Proteomes" id="UP000198802"/>
    </source>
</evidence>
<evidence type="ECO:0000313" key="5">
    <source>
        <dbReference type="EMBL" id="CUU53635.1"/>
    </source>
</evidence>
<dbReference type="AlphaFoldDB" id="A0A0S4QDU9"/>
<evidence type="ECO:0000256" key="1">
    <source>
        <dbReference type="ARBA" id="ARBA00022630"/>
    </source>
</evidence>
<dbReference type="Gene3D" id="3.50.50.60">
    <property type="entry name" value="FAD/NAD(P)-binding domain"/>
    <property type="match status" value="2"/>
</dbReference>
<evidence type="ECO:0000256" key="2">
    <source>
        <dbReference type="ARBA" id="ARBA00023002"/>
    </source>
</evidence>
<feature type="region of interest" description="Disordered" evidence="3">
    <location>
        <begin position="336"/>
        <end position="364"/>
    </location>
</feature>
<organism evidence="5 6">
    <name type="scientific">Parafrankia irregularis</name>
    <dbReference type="NCBI Taxonomy" id="795642"/>
    <lineage>
        <taxon>Bacteria</taxon>
        <taxon>Bacillati</taxon>
        <taxon>Actinomycetota</taxon>
        <taxon>Actinomycetes</taxon>
        <taxon>Frankiales</taxon>
        <taxon>Frankiaceae</taxon>
        <taxon>Parafrankia</taxon>
    </lineage>
</organism>
<evidence type="ECO:0000259" key="4">
    <source>
        <dbReference type="Pfam" id="PF00890"/>
    </source>
</evidence>
<dbReference type="RefSeq" id="WP_091270462.1">
    <property type="nucleotide sequence ID" value="NZ_FAOZ01000001.1"/>
</dbReference>
<dbReference type="EMBL" id="FAOZ01000001">
    <property type="protein sequence ID" value="CUU53635.1"/>
    <property type="molecule type" value="Genomic_DNA"/>
</dbReference>